<dbReference type="EMBL" id="VDUZ01000029">
    <property type="protein sequence ID" value="TXL72905.1"/>
    <property type="molecule type" value="Genomic_DNA"/>
</dbReference>
<evidence type="ECO:0000256" key="2">
    <source>
        <dbReference type="SAM" id="Coils"/>
    </source>
</evidence>
<dbReference type="Pfam" id="PF10087">
    <property type="entry name" value="DUF2325"/>
    <property type="match status" value="1"/>
</dbReference>
<dbReference type="InterPro" id="IPR016772">
    <property type="entry name" value="UCP020408"/>
</dbReference>
<dbReference type="Proteomes" id="UP000321638">
    <property type="component" value="Unassembled WGS sequence"/>
</dbReference>
<reference evidence="3 4" key="1">
    <citation type="submission" date="2019-06" db="EMBL/GenBank/DDBJ databases">
        <title>New taxonomy in bacterial strain CC-CFT640, isolated from vineyard.</title>
        <authorList>
            <person name="Lin S.-Y."/>
            <person name="Tsai C.-F."/>
            <person name="Young C.-C."/>
        </authorList>
    </citation>
    <scope>NUCLEOTIDE SEQUENCE [LARGE SCALE GENOMIC DNA]</scope>
    <source>
        <strain evidence="3 4">CC-CFT640</strain>
    </source>
</reference>
<feature type="coiled-coil region" evidence="2">
    <location>
        <begin position="184"/>
        <end position="218"/>
    </location>
</feature>
<evidence type="ECO:0000313" key="3">
    <source>
        <dbReference type="EMBL" id="TXL72905.1"/>
    </source>
</evidence>
<accession>A0A5C8PI77</accession>
<evidence type="ECO:0000313" key="4">
    <source>
        <dbReference type="Proteomes" id="UP000321638"/>
    </source>
</evidence>
<protein>
    <submittedName>
        <fullName evidence="3">DUF2325 domain-containing protein</fullName>
    </submittedName>
</protein>
<dbReference type="AlphaFoldDB" id="A0A5C8PI77"/>
<dbReference type="OrthoDB" id="7829313at2"/>
<comment type="similarity">
    <text evidence="1">Belongs to the UPF0751 family.</text>
</comment>
<organism evidence="3 4">
    <name type="scientific">Vineibacter terrae</name>
    <dbReference type="NCBI Taxonomy" id="2586908"/>
    <lineage>
        <taxon>Bacteria</taxon>
        <taxon>Pseudomonadati</taxon>
        <taxon>Pseudomonadota</taxon>
        <taxon>Alphaproteobacteria</taxon>
        <taxon>Hyphomicrobiales</taxon>
        <taxon>Vineibacter</taxon>
    </lineage>
</organism>
<keyword evidence="4" id="KW-1185">Reference proteome</keyword>
<gene>
    <name evidence="3" type="ORF">FHP25_23250</name>
</gene>
<dbReference type="RefSeq" id="WP_147849374.1">
    <property type="nucleotide sequence ID" value="NZ_VDUZ01000029.1"/>
</dbReference>
<feature type="coiled-coil region" evidence="2">
    <location>
        <begin position="259"/>
        <end position="314"/>
    </location>
</feature>
<evidence type="ECO:0000256" key="1">
    <source>
        <dbReference type="ARBA" id="ARBA00007189"/>
    </source>
</evidence>
<name>A0A5C8PI77_9HYPH</name>
<sequence>MKTATSFDPAILGIRPRPGAPGHVLQLAPLGPVLITRTPSLEAVPAPTRRTKIWELSKHLHCSIVGTCLSAAELRQVLVRAGVACDGKTDHELHGQGVLLAGQRDGAGKLLHRALDRRHRLAISRFEKARTEDAVRGLWRDAVKRGDIPGAYWAAFTHPATTETLVREIFGEVHMLSHLVGAANRADIRRLSALEAQNAELQEKLRRQQEQLREGITARDAKLRELGALLARRIAGSAHSDAVADGGAGDEQAALERVVRDLERRLTSEAGRRDAVEKRLERMADTLRREQEQRAAAERREAALRDELRAVDARLASSVAAAPDEAANVPAGLDGLSLLYIGGRPNQLSHLRAVGERFGAQVLHHDGGIEDRSGLLAGLVSRADVVMFPVDCVSHDAVATVKRLCRQASKPYVPLRSAGLSAFVAALGRSEVKAITAAPGV</sequence>
<keyword evidence="2" id="KW-0175">Coiled coil</keyword>
<comment type="caution">
    <text evidence="3">The sequence shown here is derived from an EMBL/GenBank/DDBJ whole genome shotgun (WGS) entry which is preliminary data.</text>
</comment>
<proteinExistence type="inferred from homology"/>